<sequence length="249" mass="28665">MTNEQLKPKFFYRNTNGTPMAESDPNRDYIIYGVEALKNYFKNRDDVYVSGNLSIYYLEGIYDAVIEPDVFVIFGVENKLRKHYKVWEEGGNYPSWILEVTSISTKGTDQRFNRQTYQDMGVLEYMQYDPVEDYLQPPLKGLRLVEGNYEPIASKPLGDEDLSIYSEVLGLELQVHQGKLEFFDPKLGKKLLNFQELDMAYQEAEQALQKTEQALQKAISHLLGLGVSVEQIADALSISVEEVNHRLQK</sequence>
<proteinExistence type="predicted"/>
<dbReference type="Pfam" id="PF05685">
    <property type="entry name" value="Uma2"/>
    <property type="match status" value="1"/>
</dbReference>
<name>A0A1D8U008_9CYAN</name>
<organism evidence="3 4">
    <name type="scientific">Moorena producens PAL-8-15-08-1</name>
    <dbReference type="NCBI Taxonomy" id="1458985"/>
    <lineage>
        <taxon>Bacteria</taxon>
        <taxon>Bacillati</taxon>
        <taxon>Cyanobacteriota</taxon>
        <taxon>Cyanophyceae</taxon>
        <taxon>Coleofasciculales</taxon>
        <taxon>Coleofasciculaceae</taxon>
        <taxon>Moorena</taxon>
    </lineage>
</organism>
<dbReference type="RefSeq" id="WP_070395429.1">
    <property type="nucleotide sequence ID" value="NZ_CP017599.1"/>
</dbReference>
<gene>
    <name evidence="3" type="ORF">BJP34_29530</name>
</gene>
<reference evidence="4" key="1">
    <citation type="submission" date="2016-10" db="EMBL/GenBank/DDBJ databases">
        <title>Comparative genomics uncovers the prolific and rare metabolic potential of the cyanobacterial genus Moorea.</title>
        <authorList>
            <person name="Leao T."/>
            <person name="Castelao G."/>
            <person name="Korobeynikov A."/>
            <person name="Monroe E.A."/>
            <person name="Podell S."/>
            <person name="Glukhov E."/>
            <person name="Allen E."/>
            <person name="Gerwick W.H."/>
            <person name="Gerwick L."/>
        </authorList>
    </citation>
    <scope>NUCLEOTIDE SEQUENCE [LARGE SCALE GENOMIC DNA]</scope>
    <source>
        <strain evidence="4">PAL-8-15-08-1</strain>
    </source>
</reference>
<dbReference type="EMBL" id="CP017599">
    <property type="protein sequence ID" value="AOX03036.1"/>
    <property type="molecule type" value="Genomic_DNA"/>
</dbReference>
<feature type="coiled-coil region" evidence="1">
    <location>
        <begin position="194"/>
        <end position="221"/>
    </location>
</feature>
<evidence type="ECO:0000256" key="1">
    <source>
        <dbReference type="SAM" id="Coils"/>
    </source>
</evidence>
<dbReference type="Proteomes" id="UP000177870">
    <property type="component" value="Chromosome"/>
</dbReference>
<keyword evidence="1" id="KW-0175">Coiled coil</keyword>
<dbReference type="SUPFAM" id="SSF52980">
    <property type="entry name" value="Restriction endonuclease-like"/>
    <property type="match status" value="1"/>
</dbReference>
<evidence type="ECO:0000259" key="2">
    <source>
        <dbReference type="Pfam" id="PF05685"/>
    </source>
</evidence>
<protein>
    <recommendedName>
        <fullName evidence="2">Putative restriction endonuclease domain-containing protein</fullName>
    </recommendedName>
</protein>
<dbReference type="STRING" id="1458985.BJP34_29530"/>
<dbReference type="InterPro" id="IPR011335">
    <property type="entry name" value="Restrct_endonuc-II-like"/>
</dbReference>
<dbReference type="InterPro" id="IPR012296">
    <property type="entry name" value="Nuclease_put_TT1808"/>
</dbReference>
<dbReference type="OrthoDB" id="463786at2"/>
<dbReference type="Gene3D" id="3.90.1570.10">
    <property type="entry name" value="tt1808, chain A"/>
    <property type="match status" value="1"/>
</dbReference>
<dbReference type="InterPro" id="IPR008538">
    <property type="entry name" value="Uma2"/>
</dbReference>
<dbReference type="KEGG" id="mpro:BJP34_29530"/>
<feature type="domain" description="Putative restriction endonuclease" evidence="2">
    <location>
        <begin position="35"/>
        <end position="175"/>
    </location>
</feature>
<dbReference type="PANTHER" id="PTHR33352:SF3">
    <property type="entry name" value="SLR1612 PROTEIN"/>
    <property type="match status" value="1"/>
</dbReference>
<evidence type="ECO:0000313" key="3">
    <source>
        <dbReference type="EMBL" id="AOX03036.1"/>
    </source>
</evidence>
<dbReference type="PANTHER" id="PTHR33352">
    <property type="entry name" value="SLR1095 PROTEIN"/>
    <property type="match status" value="1"/>
</dbReference>
<dbReference type="AlphaFoldDB" id="A0A1D8U008"/>
<accession>A0A1D8U008</accession>
<dbReference type="CDD" id="cd06260">
    <property type="entry name" value="DUF820-like"/>
    <property type="match status" value="1"/>
</dbReference>
<evidence type="ECO:0000313" key="4">
    <source>
        <dbReference type="Proteomes" id="UP000177870"/>
    </source>
</evidence>